<name>A0ABS4NY13_9BACL</name>
<dbReference type="Pfam" id="PF00754">
    <property type="entry name" value="F5_F8_type_C"/>
    <property type="match status" value="4"/>
</dbReference>
<sequence length="613" mass="67566">MKGYKIMGLMFLILILTSISVNAESSNNLNTTIYHYDSGGSRLDYTIDSNNNSFYYVYDRNGNLKRKIASTGYTVFTSSSIEGWEPYKLRDNNSATVWSSVNRGNEGDMEWVAADLGKSGIVGGVELTPRGKLSFPVNFKIQSSDDAVAWTDLPGQTYSNFVNDGSTHSFQFEAPVIARYIRVYATKLGKDDNGQFYFQLAEIKIKPSTVATSSTTGGWPASRLVDQNATTTWSSIARYPAESTEWIVLDSGSIQMIGGVELYPRGTLGFPVDFRIQSSSDAKSWTDIPGQAYRGYINNGSVQTFNFDAPVIDRYVRVYATKLGTDDNGGYYFQLAEIKVNLSTVAVSSEINGWPASRLVDQNATTTWSSVARYPALSTEWIIVDSGSIQMIGGIHLYPRGTLGFPVDFKIQSSSDAKTWTDIPGQSYTGYVNNGSVQTFNFDAPVIDRFIRVYATKLGTDDNGGYYFQLAEIKVKLSTVSVSSALNGWSASRLVDQNTSTMWSSIARYPSTSTEWVAVDSGMLQKIAGIQLIPRATLGFPVDFKIQSSIDGKVWTDVKGQSYTGYVNNGNIKTFTFNAPILARYVRVYATKLGTDDNGGFYFQLSEFGINKS</sequence>
<dbReference type="PROSITE" id="PS50022">
    <property type="entry name" value="FA58C_3"/>
    <property type="match status" value="4"/>
</dbReference>
<dbReference type="SUPFAM" id="SSF49785">
    <property type="entry name" value="Galactose-binding domain-like"/>
    <property type="match status" value="4"/>
</dbReference>
<proteinExistence type="predicted"/>
<dbReference type="PANTHER" id="PTHR46806:SF7">
    <property type="entry name" value="COAGULATION FACTOR VIII"/>
    <property type="match status" value="1"/>
</dbReference>
<dbReference type="Proteomes" id="UP000773462">
    <property type="component" value="Unassembled WGS sequence"/>
</dbReference>
<feature type="domain" description="F5/8 type C" evidence="3">
    <location>
        <begin position="357"/>
        <end position="452"/>
    </location>
</feature>
<dbReference type="RefSeq" id="WP_209877774.1">
    <property type="nucleotide sequence ID" value="NZ_JAGGLV010000021.1"/>
</dbReference>
<feature type="domain" description="F5/8 type C" evidence="3">
    <location>
        <begin position="57"/>
        <end position="182"/>
    </location>
</feature>
<keyword evidence="1" id="KW-1015">Disulfide bond</keyword>
<dbReference type="InterPro" id="IPR008979">
    <property type="entry name" value="Galactose-bd-like_sf"/>
</dbReference>
<evidence type="ECO:0000256" key="1">
    <source>
        <dbReference type="ARBA" id="ARBA00023157"/>
    </source>
</evidence>
<keyword evidence="5" id="KW-1185">Reference proteome</keyword>
<evidence type="ECO:0000256" key="2">
    <source>
        <dbReference type="SAM" id="SignalP"/>
    </source>
</evidence>
<dbReference type="InterPro" id="IPR000421">
    <property type="entry name" value="FA58C"/>
</dbReference>
<protein>
    <recommendedName>
        <fullName evidence="3">F5/8 type C domain-containing protein</fullName>
    </recommendedName>
</protein>
<keyword evidence="2" id="KW-0732">Signal</keyword>
<feature type="domain" description="F5/8 type C" evidence="3">
    <location>
        <begin position="183"/>
        <end position="340"/>
    </location>
</feature>
<evidence type="ECO:0000313" key="5">
    <source>
        <dbReference type="Proteomes" id="UP000773462"/>
    </source>
</evidence>
<dbReference type="Gene3D" id="2.60.120.260">
    <property type="entry name" value="Galactose-binding domain-like"/>
    <property type="match status" value="4"/>
</dbReference>
<gene>
    <name evidence="4" type="ORF">J2Z70_005137</name>
</gene>
<feature type="signal peptide" evidence="2">
    <location>
        <begin position="1"/>
        <end position="23"/>
    </location>
</feature>
<dbReference type="EMBL" id="JAGGLV010000021">
    <property type="protein sequence ID" value="MBP2114953.1"/>
    <property type="molecule type" value="Genomic_DNA"/>
</dbReference>
<dbReference type="PANTHER" id="PTHR46806">
    <property type="entry name" value="F5/8 TYPE C DOMAIN-CONTAINING PROTEIN"/>
    <property type="match status" value="1"/>
</dbReference>
<evidence type="ECO:0000259" key="3">
    <source>
        <dbReference type="PROSITE" id="PS50022"/>
    </source>
</evidence>
<evidence type="ECO:0000313" key="4">
    <source>
        <dbReference type="EMBL" id="MBP2114953.1"/>
    </source>
</evidence>
<comment type="caution">
    <text evidence="4">The sequence shown here is derived from an EMBL/GenBank/DDBJ whole genome shotgun (WGS) entry which is preliminary data.</text>
</comment>
<feature type="chain" id="PRO_5045678046" description="F5/8 type C domain-containing protein" evidence="2">
    <location>
        <begin position="24"/>
        <end position="613"/>
    </location>
</feature>
<organism evidence="4 5">
    <name type="scientific">Paenibacillus silagei</name>
    <dbReference type="NCBI Taxonomy" id="1670801"/>
    <lineage>
        <taxon>Bacteria</taxon>
        <taxon>Bacillati</taxon>
        <taxon>Bacillota</taxon>
        <taxon>Bacilli</taxon>
        <taxon>Bacillales</taxon>
        <taxon>Paenibacillaceae</taxon>
        <taxon>Paenibacillus</taxon>
    </lineage>
</organism>
<feature type="domain" description="F5/8 type C" evidence="3">
    <location>
        <begin position="453"/>
        <end position="610"/>
    </location>
</feature>
<accession>A0ABS4NY13</accession>
<reference evidence="4 5" key="1">
    <citation type="submission" date="2021-03" db="EMBL/GenBank/DDBJ databases">
        <title>Genomic Encyclopedia of Type Strains, Phase IV (KMG-IV): sequencing the most valuable type-strain genomes for metagenomic binning, comparative biology and taxonomic classification.</title>
        <authorList>
            <person name="Goeker M."/>
        </authorList>
    </citation>
    <scope>NUCLEOTIDE SEQUENCE [LARGE SCALE GENOMIC DNA]</scope>
    <source>
        <strain evidence="4 5">DSM 101953</strain>
    </source>
</reference>
<dbReference type="InterPro" id="IPR050633">
    <property type="entry name" value="Neuropilin_MCO_CoagFactor"/>
</dbReference>